<dbReference type="Pfam" id="PF00155">
    <property type="entry name" value="Aminotran_1_2"/>
    <property type="match status" value="1"/>
</dbReference>
<keyword evidence="3 8" id="KW-0032">Aminotransferase</keyword>
<dbReference type="PANTHER" id="PTHR46383">
    <property type="entry name" value="ASPARTATE AMINOTRANSFERASE"/>
    <property type="match status" value="1"/>
</dbReference>
<evidence type="ECO:0000313" key="8">
    <source>
        <dbReference type="EMBL" id="UWZ40570.1"/>
    </source>
</evidence>
<dbReference type="InterPro" id="IPR015424">
    <property type="entry name" value="PyrdxlP-dep_Trfase"/>
</dbReference>
<evidence type="ECO:0000256" key="6">
    <source>
        <dbReference type="SAM" id="MobiDB-lite"/>
    </source>
</evidence>
<dbReference type="CDD" id="cd00609">
    <property type="entry name" value="AAT_like"/>
    <property type="match status" value="1"/>
</dbReference>
<feature type="region of interest" description="Disordered" evidence="6">
    <location>
        <begin position="412"/>
        <end position="435"/>
    </location>
</feature>
<reference evidence="8" key="1">
    <citation type="submission" date="2021-04" db="EMBL/GenBank/DDBJ databases">
        <title>Biosynthetic gene clusters of Dactylosporangioum roseum.</title>
        <authorList>
            <person name="Hartkoorn R.C."/>
            <person name="Beaudoing E."/>
            <person name="Hot D."/>
            <person name="Moureu S."/>
        </authorList>
    </citation>
    <scope>NUCLEOTIDE SEQUENCE</scope>
    <source>
        <strain evidence="8">NRRL B-16295</strain>
    </source>
</reference>
<dbReference type="GO" id="GO:0008483">
    <property type="term" value="F:transaminase activity"/>
    <property type="evidence" value="ECO:0007669"/>
    <property type="project" value="UniProtKB-KW"/>
</dbReference>
<comment type="similarity">
    <text evidence="2">Belongs to the class-I pyridoxal-phosphate-dependent aminotransferase family.</text>
</comment>
<evidence type="ECO:0000259" key="7">
    <source>
        <dbReference type="Pfam" id="PF00155"/>
    </source>
</evidence>
<evidence type="ECO:0000256" key="5">
    <source>
        <dbReference type="ARBA" id="ARBA00022898"/>
    </source>
</evidence>
<organism evidence="8 9">
    <name type="scientific">Dactylosporangium roseum</name>
    <dbReference type="NCBI Taxonomy" id="47989"/>
    <lineage>
        <taxon>Bacteria</taxon>
        <taxon>Bacillati</taxon>
        <taxon>Actinomycetota</taxon>
        <taxon>Actinomycetes</taxon>
        <taxon>Micromonosporales</taxon>
        <taxon>Micromonosporaceae</taxon>
        <taxon>Dactylosporangium</taxon>
    </lineage>
</organism>
<sequence length="435" mass="45815">MSMSVSATLAINDEVARRHSAGLSCLPLGFGEAGLPVHPLLTAELSRWSGVASYGPVTGIAALREAAAGYWQRRGLHTTADQVIAGPGSKALLWAVLRACGGAVALPRPSWVSYAAQAALHGLPVHLVPTPPGQGGAPDPERLATVIKAAEAAGQPLTTVVLTLPDNPTGTLAARNTIAAVCELARKHNLTVVSDEIYRDLVHDAHADFVSPAELAPERVVVTTGLSKSLALGGWRTGVARFPATPAGDSLRADVAAIASEVWSAPAQPIQRAAALAFTEPAALRERVRDSRRLHARIVAAVADVLIEAGARLTYPSGGFYLYPDMRELAGRFGVADDTELAAVLLYRCDMASLPGSTFGDDPAALRLRIATGLLYGDDDEQRTAALQAEDPVRLPWIADHLHQLNLALTGARADARPGRREPRPRRTSSPHDAS</sequence>
<dbReference type="InterPro" id="IPR004839">
    <property type="entry name" value="Aminotransferase_I/II_large"/>
</dbReference>
<evidence type="ECO:0000313" key="9">
    <source>
        <dbReference type="Proteomes" id="UP001058271"/>
    </source>
</evidence>
<dbReference type="InterPro" id="IPR050596">
    <property type="entry name" value="AspAT/PAT-like"/>
</dbReference>
<proteinExistence type="inferred from homology"/>
<gene>
    <name evidence="8" type="ORF">Drose_24850</name>
</gene>
<dbReference type="Gene3D" id="3.90.1150.10">
    <property type="entry name" value="Aspartate Aminotransferase, domain 1"/>
    <property type="match status" value="1"/>
</dbReference>
<protein>
    <submittedName>
        <fullName evidence="8">Pyridoxal phosphate-dependent aminotransferase</fullName>
    </submittedName>
</protein>
<dbReference type="Gene3D" id="3.40.640.10">
    <property type="entry name" value="Type I PLP-dependent aspartate aminotransferase-like (Major domain)"/>
    <property type="match status" value="1"/>
</dbReference>
<comment type="cofactor">
    <cofactor evidence="1">
        <name>pyridoxal 5'-phosphate</name>
        <dbReference type="ChEBI" id="CHEBI:597326"/>
    </cofactor>
</comment>
<keyword evidence="5" id="KW-0663">Pyridoxal phosphate</keyword>
<evidence type="ECO:0000256" key="2">
    <source>
        <dbReference type="ARBA" id="ARBA00007441"/>
    </source>
</evidence>
<evidence type="ECO:0000256" key="3">
    <source>
        <dbReference type="ARBA" id="ARBA00022576"/>
    </source>
</evidence>
<dbReference type="EMBL" id="CP073721">
    <property type="protein sequence ID" value="UWZ40570.1"/>
    <property type="molecule type" value="Genomic_DNA"/>
</dbReference>
<evidence type="ECO:0000256" key="4">
    <source>
        <dbReference type="ARBA" id="ARBA00022679"/>
    </source>
</evidence>
<evidence type="ECO:0000256" key="1">
    <source>
        <dbReference type="ARBA" id="ARBA00001933"/>
    </source>
</evidence>
<accession>A0ABY5ZEI7</accession>
<dbReference type="PANTHER" id="PTHR46383:SF1">
    <property type="entry name" value="ASPARTATE AMINOTRANSFERASE"/>
    <property type="match status" value="1"/>
</dbReference>
<name>A0ABY5ZEI7_9ACTN</name>
<dbReference type="InterPro" id="IPR015422">
    <property type="entry name" value="PyrdxlP-dep_Trfase_small"/>
</dbReference>
<dbReference type="SUPFAM" id="SSF53383">
    <property type="entry name" value="PLP-dependent transferases"/>
    <property type="match status" value="1"/>
</dbReference>
<feature type="domain" description="Aminotransferase class I/classII large" evidence="7">
    <location>
        <begin position="48"/>
        <end position="372"/>
    </location>
</feature>
<keyword evidence="9" id="KW-1185">Reference proteome</keyword>
<dbReference type="Proteomes" id="UP001058271">
    <property type="component" value="Chromosome"/>
</dbReference>
<keyword evidence="4" id="KW-0808">Transferase</keyword>
<dbReference type="InterPro" id="IPR015421">
    <property type="entry name" value="PyrdxlP-dep_Trfase_major"/>
</dbReference>